<dbReference type="InterPro" id="IPR023093">
    <property type="entry name" value="ScpA-like_C"/>
</dbReference>
<protein>
    <submittedName>
        <fullName evidence="1">Unannotated protein</fullName>
    </submittedName>
</protein>
<dbReference type="AlphaFoldDB" id="A0A6J7U8P6"/>
<dbReference type="Gene3D" id="1.10.10.580">
    <property type="entry name" value="Structural maintenance of chromosome 1. Chain E"/>
    <property type="match status" value="1"/>
</dbReference>
<name>A0A6J7U8P6_9ZZZZ</name>
<gene>
    <name evidence="1" type="ORF">UFOPK4347_00335</name>
</gene>
<dbReference type="Gene3D" id="6.10.250.2410">
    <property type="match status" value="1"/>
</dbReference>
<dbReference type="PANTHER" id="PTHR33969:SF2">
    <property type="entry name" value="SEGREGATION AND CONDENSATION PROTEIN A"/>
    <property type="match status" value="1"/>
</dbReference>
<evidence type="ECO:0000313" key="1">
    <source>
        <dbReference type="EMBL" id="CAB5060997.1"/>
    </source>
</evidence>
<reference evidence="1" key="1">
    <citation type="submission" date="2020-05" db="EMBL/GenBank/DDBJ databases">
        <authorList>
            <person name="Chiriac C."/>
            <person name="Salcher M."/>
            <person name="Ghai R."/>
            <person name="Kavagutti S V."/>
        </authorList>
    </citation>
    <scope>NUCLEOTIDE SEQUENCE</scope>
</reference>
<dbReference type="PANTHER" id="PTHR33969">
    <property type="entry name" value="SEGREGATION AND CONDENSATION PROTEIN A"/>
    <property type="match status" value="1"/>
</dbReference>
<proteinExistence type="predicted"/>
<organism evidence="1">
    <name type="scientific">freshwater metagenome</name>
    <dbReference type="NCBI Taxonomy" id="449393"/>
    <lineage>
        <taxon>unclassified sequences</taxon>
        <taxon>metagenomes</taxon>
        <taxon>ecological metagenomes</taxon>
    </lineage>
</organism>
<sequence length="259" mass="29445">MSYDVSTAVFEGPFDLLLHLILREQVDIHEVSLSTIVDAYLTEIEKMQDLDLDIATEFLLIASTLVELKARRLLPGKENIDLDEEFALWEERDLLLARLLECKTFKDVSLVFQQLADLADRAFPRTTGPDERFSQLLPDLMEGVTPQKLHKAMLKALAPKPEPHIDLFHVAPVRLSVSEAVSELMDSLPSMKAITFRNLTRGHEVRLEVVVRFLAILEIYKQGFIELSQDDRFGDIEILWIGDEGFASVNAFSIDDYEG</sequence>
<accession>A0A6J7U8P6</accession>
<dbReference type="Pfam" id="PF02616">
    <property type="entry name" value="SMC_ScpA"/>
    <property type="match status" value="1"/>
</dbReference>
<dbReference type="InterPro" id="IPR003768">
    <property type="entry name" value="ScpA"/>
</dbReference>
<dbReference type="EMBL" id="CAFBQU010000005">
    <property type="protein sequence ID" value="CAB5060997.1"/>
    <property type="molecule type" value="Genomic_DNA"/>
</dbReference>